<name>A0A8S5SYB0_9CAUD</name>
<evidence type="ECO:0000313" key="1">
    <source>
        <dbReference type="EMBL" id="DAF56001.1"/>
    </source>
</evidence>
<sequence>MELVALLTAMMNDTQANKGWCAHEMGKSISSFEKYVHDGKIPEGIHDQFGHEKKWNKSLIRYFANKKAFFHKLSRKYGIHI</sequence>
<organism evidence="1">
    <name type="scientific">Podoviridae sp. ctKmJ5</name>
    <dbReference type="NCBI Taxonomy" id="2827732"/>
    <lineage>
        <taxon>Viruses</taxon>
        <taxon>Duplodnaviria</taxon>
        <taxon>Heunggongvirae</taxon>
        <taxon>Uroviricota</taxon>
        <taxon>Caudoviricetes</taxon>
    </lineage>
</organism>
<dbReference type="EMBL" id="BK032705">
    <property type="protein sequence ID" value="DAF56001.1"/>
    <property type="molecule type" value="Genomic_DNA"/>
</dbReference>
<proteinExistence type="predicted"/>
<reference evidence="1" key="1">
    <citation type="journal article" date="2021" name="Proc. Natl. Acad. Sci. U.S.A.">
        <title>A Catalog of Tens of Thousands of Viruses from Human Metagenomes Reveals Hidden Associations with Chronic Diseases.</title>
        <authorList>
            <person name="Tisza M.J."/>
            <person name="Buck C.B."/>
        </authorList>
    </citation>
    <scope>NUCLEOTIDE SEQUENCE</scope>
    <source>
        <strain evidence="1">CtKmJ5</strain>
    </source>
</reference>
<accession>A0A8S5SYB0</accession>
<protein>
    <submittedName>
        <fullName evidence="1">Uncharacterized protein</fullName>
    </submittedName>
</protein>